<feature type="compositionally biased region" description="Low complexity" evidence="2">
    <location>
        <begin position="456"/>
        <end position="479"/>
    </location>
</feature>
<dbReference type="OrthoDB" id="306690at2759"/>
<dbReference type="SMART" id="SM00360">
    <property type="entry name" value="RRM"/>
    <property type="match status" value="1"/>
</dbReference>
<evidence type="ECO:0000313" key="6">
    <source>
        <dbReference type="Proteomes" id="UP000053342"/>
    </source>
</evidence>
<dbReference type="Gene3D" id="3.30.70.330">
    <property type="match status" value="1"/>
</dbReference>
<dbReference type="InterPro" id="IPR007275">
    <property type="entry name" value="YTH_domain"/>
</dbReference>
<evidence type="ECO:0000313" key="5">
    <source>
        <dbReference type="EMBL" id="KIW43755.1"/>
    </source>
</evidence>
<keyword evidence="6" id="KW-1185">Reference proteome</keyword>
<evidence type="ECO:0000259" key="4">
    <source>
        <dbReference type="PROSITE" id="PS50882"/>
    </source>
</evidence>
<feature type="region of interest" description="Disordered" evidence="2">
    <location>
        <begin position="206"/>
        <end position="236"/>
    </location>
</feature>
<gene>
    <name evidence="5" type="ORF">PV06_04825</name>
</gene>
<sequence length="566" mass="63851">MKQSTTTPSFKRTGTLGVFSSVLQLQMPPDVDVDVNVCYSNSWPSEFSSTFTSSTFDSTSVWDKVFFQKAASMQNFRPSRSQESSAWEDSRSSSGLPQRTPSNASNVSNTRQRRPSTNRHRGHHHHHHALWVGNIPSNTTVMSLRDYFAEAAPTELLTISYNPDAKYAFVNFSTEAARIAAIGKAASQFFEGRRLDCRIRRDNSSRSTKVSYGLNNNNSGSSGPDQISSNKLSISPERPQSMWNKVEELKQHPESGSSQRGRDKYFILKSYSLEALYQSLATNVWHIPKRHVERLNHAFQTGSKVYFLFSVNGSGEFFGYASMTSEIRQQNNEIFPIDARPSSDPFIENSSIHLRSYGVGAADVRPGSRHRTLSTTSSDASYGSIHYEPERRRIIWEASHYHVLSEQQQQQQQQQQITTPDDFSPDTMTPVTPSESSSARSFRDFPTGGAIFEVGSPSSSRPSTAAAASQQQQQQQQQQVYPAGSELQHISEPCQIRWHSTVNLPFEEVRGLRNPWNENKEVHVARNVTAVEPDAGEMLLVRWRRKDEARRFQHSQDAISKAWPAR</sequence>
<evidence type="ECO:0000256" key="2">
    <source>
        <dbReference type="SAM" id="MobiDB-lite"/>
    </source>
</evidence>
<dbReference type="PROSITE" id="PS50882">
    <property type="entry name" value="YTH"/>
    <property type="match status" value="2"/>
</dbReference>
<keyword evidence="1" id="KW-0694">RNA-binding</keyword>
<dbReference type="Gene3D" id="3.10.590.10">
    <property type="entry name" value="ph1033 like domains"/>
    <property type="match status" value="2"/>
</dbReference>
<feature type="region of interest" description="Disordered" evidence="2">
    <location>
        <begin position="405"/>
        <end position="486"/>
    </location>
</feature>
<dbReference type="Pfam" id="PF25701">
    <property type="entry name" value="RRM_YTH1"/>
    <property type="match status" value="1"/>
</dbReference>
<dbReference type="EMBL" id="KN847335">
    <property type="protein sequence ID" value="KIW43755.1"/>
    <property type="molecule type" value="Genomic_DNA"/>
</dbReference>
<accession>A0A0D2DMQ2</accession>
<name>A0A0D2DMQ2_9EURO</name>
<dbReference type="PANTHER" id="PTHR12357">
    <property type="entry name" value="YTH YT521-B HOMOLOGY DOMAIN-CONTAINING"/>
    <property type="match status" value="1"/>
</dbReference>
<dbReference type="HOGENOM" id="CLU_011694_4_2_1"/>
<feature type="domain" description="RRM" evidence="3">
    <location>
        <begin position="128"/>
        <end position="215"/>
    </location>
</feature>
<feature type="region of interest" description="Disordered" evidence="2">
    <location>
        <begin position="77"/>
        <end position="131"/>
    </location>
</feature>
<feature type="compositionally biased region" description="Polar residues" evidence="2">
    <location>
        <begin position="417"/>
        <end position="440"/>
    </location>
</feature>
<organism evidence="5 6">
    <name type="scientific">Exophiala oligosperma</name>
    <dbReference type="NCBI Taxonomy" id="215243"/>
    <lineage>
        <taxon>Eukaryota</taxon>
        <taxon>Fungi</taxon>
        <taxon>Dikarya</taxon>
        <taxon>Ascomycota</taxon>
        <taxon>Pezizomycotina</taxon>
        <taxon>Eurotiomycetes</taxon>
        <taxon>Chaetothyriomycetidae</taxon>
        <taxon>Chaetothyriales</taxon>
        <taxon>Herpotrichiellaceae</taxon>
        <taxon>Exophiala</taxon>
    </lineage>
</organism>
<feature type="compositionally biased region" description="Low complexity" evidence="2">
    <location>
        <begin position="211"/>
        <end position="223"/>
    </location>
</feature>
<dbReference type="GO" id="GO:0000398">
    <property type="term" value="P:mRNA splicing, via spliceosome"/>
    <property type="evidence" value="ECO:0007669"/>
    <property type="project" value="TreeGrafter"/>
</dbReference>
<dbReference type="Pfam" id="PF04146">
    <property type="entry name" value="YTH"/>
    <property type="match status" value="1"/>
</dbReference>
<evidence type="ECO:0000256" key="1">
    <source>
        <dbReference type="PROSITE-ProRule" id="PRU00176"/>
    </source>
</evidence>
<protein>
    <recommendedName>
        <fullName evidence="7">YTH domain-containing protein</fullName>
    </recommendedName>
</protein>
<dbReference type="InterPro" id="IPR012677">
    <property type="entry name" value="Nucleotide-bd_a/b_plait_sf"/>
</dbReference>
<dbReference type="Proteomes" id="UP000053342">
    <property type="component" value="Unassembled WGS sequence"/>
</dbReference>
<dbReference type="InterPro" id="IPR000504">
    <property type="entry name" value="RRM_dom"/>
</dbReference>
<feature type="compositionally biased region" description="Polar residues" evidence="2">
    <location>
        <begin position="95"/>
        <end position="110"/>
    </location>
</feature>
<evidence type="ECO:0008006" key="7">
    <source>
        <dbReference type="Google" id="ProtNLM"/>
    </source>
</evidence>
<dbReference type="InterPro" id="IPR035979">
    <property type="entry name" value="RBD_domain_sf"/>
</dbReference>
<dbReference type="GO" id="GO:0000381">
    <property type="term" value="P:regulation of alternative mRNA splicing, via spliceosome"/>
    <property type="evidence" value="ECO:0007669"/>
    <property type="project" value="TreeGrafter"/>
</dbReference>
<feature type="domain" description="YTH" evidence="4">
    <location>
        <begin position="263"/>
        <end position="406"/>
    </location>
</feature>
<evidence type="ECO:0000259" key="3">
    <source>
        <dbReference type="PROSITE" id="PS50102"/>
    </source>
</evidence>
<feature type="compositionally biased region" description="Basic residues" evidence="2">
    <location>
        <begin position="111"/>
        <end position="129"/>
    </location>
</feature>
<dbReference type="GO" id="GO:1990247">
    <property type="term" value="F:N6-methyladenosine-containing RNA reader activity"/>
    <property type="evidence" value="ECO:0007669"/>
    <property type="project" value="TreeGrafter"/>
</dbReference>
<feature type="domain" description="YTH" evidence="4">
    <location>
        <begin position="406"/>
        <end position="543"/>
    </location>
</feature>
<dbReference type="VEuPathDB" id="FungiDB:PV06_04825"/>
<feature type="compositionally biased region" description="Low complexity" evidence="2">
    <location>
        <begin position="407"/>
        <end position="416"/>
    </location>
</feature>
<dbReference type="GeneID" id="27356899"/>
<dbReference type="GO" id="GO:0003729">
    <property type="term" value="F:mRNA binding"/>
    <property type="evidence" value="ECO:0007669"/>
    <property type="project" value="TreeGrafter"/>
</dbReference>
<proteinExistence type="predicted"/>
<dbReference type="RefSeq" id="XP_016263971.1">
    <property type="nucleotide sequence ID" value="XM_016405765.1"/>
</dbReference>
<dbReference type="InterPro" id="IPR057720">
    <property type="entry name" value="RRM_YTH1"/>
</dbReference>
<reference evidence="5 6" key="1">
    <citation type="submission" date="2015-01" db="EMBL/GenBank/DDBJ databases">
        <title>The Genome Sequence of Exophiala oligosperma CBS72588.</title>
        <authorList>
            <consortium name="The Broad Institute Genomics Platform"/>
            <person name="Cuomo C."/>
            <person name="de Hoog S."/>
            <person name="Gorbushina A."/>
            <person name="Stielow B."/>
            <person name="Teixiera M."/>
            <person name="Abouelleil A."/>
            <person name="Chapman S.B."/>
            <person name="Priest M."/>
            <person name="Young S.K."/>
            <person name="Wortman J."/>
            <person name="Nusbaum C."/>
            <person name="Birren B."/>
        </authorList>
    </citation>
    <scope>NUCLEOTIDE SEQUENCE [LARGE SCALE GENOMIC DNA]</scope>
    <source>
        <strain evidence="5 6">CBS 72588</strain>
    </source>
</reference>
<dbReference type="SUPFAM" id="SSF54928">
    <property type="entry name" value="RNA-binding domain, RBD"/>
    <property type="match status" value="1"/>
</dbReference>
<feature type="compositionally biased region" description="Polar residues" evidence="2">
    <location>
        <begin position="224"/>
        <end position="233"/>
    </location>
</feature>
<dbReference type="AlphaFoldDB" id="A0A0D2DMQ2"/>
<dbReference type="CDD" id="cd21134">
    <property type="entry name" value="YTH"/>
    <property type="match status" value="1"/>
</dbReference>
<dbReference type="InterPro" id="IPR045168">
    <property type="entry name" value="YTH_prot"/>
</dbReference>
<dbReference type="GO" id="GO:0005654">
    <property type="term" value="C:nucleoplasm"/>
    <property type="evidence" value="ECO:0007669"/>
    <property type="project" value="TreeGrafter"/>
</dbReference>
<dbReference type="STRING" id="215243.A0A0D2DMQ2"/>
<dbReference type="PROSITE" id="PS50102">
    <property type="entry name" value="RRM"/>
    <property type="match status" value="1"/>
</dbReference>
<dbReference type="PANTHER" id="PTHR12357:SF3">
    <property type="entry name" value="YTH DOMAIN-CONTAINING PROTEIN 1"/>
    <property type="match status" value="1"/>
</dbReference>
<dbReference type="CDD" id="cd00590">
    <property type="entry name" value="RRM_SF"/>
    <property type="match status" value="1"/>
</dbReference>